<feature type="transmembrane region" description="Helical" evidence="1">
    <location>
        <begin position="148"/>
        <end position="169"/>
    </location>
</feature>
<proteinExistence type="predicted"/>
<feature type="transmembrane region" description="Helical" evidence="1">
    <location>
        <begin position="432"/>
        <end position="463"/>
    </location>
</feature>
<feature type="transmembrane region" description="Helical" evidence="1">
    <location>
        <begin position="292"/>
        <end position="313"/>
    </location>
</feature>
<accession>A0ABY4GIT1</accession>
<evidence type="ECO:0008006" key="4">
    <source>
        <dbReference type="Google" id="ProtNLM"/>
    </source>
</evidence>
<feature type="transmembrane region" description="Helical" evidence="1">
    <location>
        <begin position="176"/>
        <end position="195"/>
    </location>
</feature>
<evidence type="ECO:0000313" key="2">
    <source>
        <dbReference type="EMBL" id="UOQ84266.1"/>
    </source>
</evidence>
<feature type="transmembrane region" description="Helical" evidence="1">
    <location>
        <begin position="21"/>
        <end position="51"/>
    </location>
</feature>
<feature type="transmembrane region" description="Helical" evidence="1">
    <location>
        <begin position="71"/>
        <end position="88"/>
    </location>
</feature>
<feature type="transmembrane region" description="Helical" evidence="1">
    <location>
        <begin position="319"/>
        <end position="345"/>
    </location>
</feature>
<dbReference type="Proteomes" id="UP000831537">
    <property type="component" value="Chromosome"/>
</dbReference>
<organism evidence="2 3">
    <name type="scientific">Gracilibacillus salinarum</name>
    <dbReference type="NCBI Taxonomy" id="2932255"/>
    <lineage>
        <taxon>Bacteria</taxon>
        <taxon>Bacillati</taxon>
        <taxon>Bacillota</taxon>
        <taxon>Bacilli</taxon>
        <taxon>Bacillales</taxon>
        <taxon>Bacillaceae</taxon>
        <taxon>Gracilibacillus</taxon>
    </lineage>
</organism>
<keyword evidence="1" id="KW-1133">Transmembrane helix</keyword>
<name>A0ABY4GIT1_9BACI</name>
<protein>
    <recommendedName>
        <fullName evidence="4">ABC transporter permease</fullName>
    </recommendedName>
</protein>
<keyword evidence="1" id="KW-0472">Membrane</keyword>
<dbReference type="RefSeq" id="WP_244741755.1">
    <property type="nucleotide sequence ID" value="NZ_CP095071.1"/>
</dbReference>
<dbReference type="EMBL" id="CP095071">
    <property type="protein sequence ID" value="UOQ84266.1"/>
    <property type="molecule type" value="Genomic_DNA"/>
</dbReference>
<feature type="transmembrane region" description="Helical" evidence="1">
    <location>
        <begin position="390"/>
        <end position="411"/>
    </location>
</feature>
<feature type="transmembrane region" description="Helical" evidence="1">
    <location>
        <begin position="201"/>
        <end position="217"/>
    </location>
</feature>
<gene>
    <name evidence="2" type="ORF">MUN87_16355</name>
</gene>
<evidence type="ECO:0000256" key="1">
    <source>
        <dbReference type="SAM" id="Phobius"/>
    </source>
</evidence>
<keyword evidence="3" id="KW-1185">Reference proteome</keyword>
<keyword evidence="1" id="KW-0812">Transmembrane</keyword>
<feature type="transmembrane region" description="Helical" evidence="1">
    <location>
        <begin position="124"/>
        <end position="142"/>
    </location>
</feature>
<feature type="transmembrane region" description="Helical" evidence="1">
    <location>
        <begin position="357"/>
        <end position="384"/>
    </location>
</feature>
<sequence>MKETRRMMRFLKRNRRNKKAKLYKMAFGVAFDWTISIYCGLFAILLLFIAFDEMRQITPAFTDIETAIDPMLPLVLIGVTLSKLAMAFQNAGMKITSAEWKLTALPFSIKDIWNITIRGVIRKYCLLLLILLLLLVPTPFSSLFLVKWFSAVLMVFVLSILPQWCIFQLTILKKIGIYSLAVMFLGILRISYLFFDFHVPFTVLIILLLAGANLWLWPKRIKSVNWPQVVEKSDEKEWNMFFVRKMSGMDQIDDKPRKNNVISTILTSRRNRSPVPYAKPEKLIRQFWRKTIISQITIVMYLLGCIMIAMFVLSLDYDILQGIGVMVSVFIFIKTMQSLFGLIFIDKLFHSIPWRLDVIKAAFVQTISVIGVVAFGIITIILLVMNEINLLLIGQILFICFAMLFLFDQMLKIRIRKLHSKWSHTSVMNSIWQLFTFIVLALCIAYPVTILVWFLGMVIHYIISNFNQHQLTS</sequence>
<reference evidence="2 3" key="1">
    <citation type="submission" date="2022-04" db="EMBL/GenBank/DDBJ databases">
        <title>Gracilibacillus sp. isolated from saltern.</title>
        <authorList>
            <person name="Won M."/>
            <person name="Lee C.-M."/>
            <person name="Woen H.-Y."/>
            <person name="Kwon S.-W."/>
        </authorList>
    </citation>
    <scope>NUCLEOTIDE SEQUENCE [LARGE SCALE GENOMIC DNA]</scope>
    <source>
        <strain evidence="2 3">SSPM10-3</strain>
    </source>
</reference>
<evidence type="ECO:0000313" key="3">
    <source>
        <dbReference type="Proteomes" id="UP000831537"/>
    </source>
</evidence>